<sequence length="57" mass="6770">MNGSYKNSKQEGKKNFQNCSDQNSNERSNEFKKEYFYPLNRIFDSKDKVLKLRSALT</sequence>
<proteinExistence type="predicted"/>
<comment type="caution">
    <text evidence="2">The sequence shown here is derived from an EMBL/GenBank/DDBJ whole genome shotgun (WGS) entry which is preliminary data.</text>
</comment>
<feature type="compositionally biased region" description="Polar residues" evidence="1">
    <location>
        <begin position="15"/>
        <end position="26"/>
    </location>
</feature>
<reference evidence="2 3" key="1">
    <citation type="submission" date="2012-10" db="EMBL/GenBank/DDBJ databases">
        <authorList>
            <person name="Harkins D.M."/>
            <person name="Durkin A.S."/>
            <person name="Brinkac L.M."/>
            <person name="Haft D.H."/>
            <person name="Selengut J.D."/>
            <person name="Sanka R."/>
            <person name="DePew J."/>
            <person name="Purushe J."/>
            <person name="Whelen A.C."/>
            <person name="Vinetz J.M."/>
            <person name="Sutton G.G."/>
            <person name="Nierman W.C."/>
            <person name="Fouts D.E."/>
        </authorList>
    </citation>
    <scope>NUCLEOTIDE SEQUENCE [LARGE SCALE GENOMIC DNA]</scope>
    <source>
        <strain evidence="2 3">2006001853</strain>
    </source>
</reference>
<evidence type="ECO:0000256" key="1">
    <source>
        <dbReference type="SAM" id="MobiDB-lite"/>
    </source>
</evidence>
<dbReference type="EMBL" id="AFLV02000038">
    <property type="protein sequence ID" value="EKR64637.1"/>
    <property type="molecule type" value="Genomic_DNA"/>
</dbReference>
<dbReference type="AlphaFoldDB" id="A0A828Z402"/>
<dbReference type="Proteomes" id="UP000001338">
    <property type="component" value="Unassembled WGS sequence"/>
</dbReference>
<gene>
    <name evidence="2" type="ORF">LEP1GSC036_3260</name>
</gene>
<accession>A0A828Z402</accession>
<feature type="region of interest" description="Disordered" evidence="1">
    <location>
        <begin position="1"/>
        <end position="27"/>
    </location>
</feature>
<protein>
    <submittedName>
        <fullName evidence="2">Uncharacterized protein</fullName>
    </submittedName>
</protein>
<evidence type="ECO:0000313" key="3">
    <source>
        <dbReference type="Proteomes" id="UP000001338"/>
    </source>
</evidence>
<name>A0A828Z402_9LEPT</name>
<organism evidence="2 3">
    <name type="scientific">Leptospira weilii str. 2006001853</name>
    <dbReference type="NCBI Taxonomy" id="1001589"/>
    <lineage>
        <taxon>Bacteria</taxon>
        <taxon>Pseudomonadati</taxon>
        <taxon>Spirochaetota</taxon>
        <taxon>Spirochaetia</taxon>
        <taxon>Leptospirales</taxon>
        <taxon>Leptospiraceae</taxon>
        <taxon>Leptospira</taxon>
    </lineage>
</organism>
<evidence type="ECO:0000313" key="2">
    <source>
        <dbReference type="EMBL" id="EKR64637.1"/>
    </source>
</evidence>